<dbReference type="GO" id="GO:0016020">
    <property type="term" value="C:membrane"/>
    <property type="evidence" value="ECO:0007669"/>
    <property type="project" value="UniProtKB-SubCell"/>
</dbReference>
<evidence type="ECO:0000256" key="5">
    <source>
        <dbReference type="ARBA" id="ARBA00023136"/>
    </source>
</evidence>
<feature type="transmembrane region" description="Helical" evidence="6">
    <location>
        <begin position="175"/>
        <end position="194"/>
    </location>
</feature>
<sequence>MGLSVSAIVQLLYGIPSLILMVFFTIILSTAKVFSYSFYRLVQFDIVINFFCYFNSWLGIRVSQEWFGRNLLTSVVMFCPSIMNLSAVLIIWFFHAQNVSSFLLCLHRLTTMVFVSADKFWKNFCWLVMILGMFYSTLAWGGYRIAGVSYNYYIENDTMRYQAYNVNTMFTINPIFAVIYFGLILSSGIATIYIVGKKFRAANSSQSSKFMRKLAFVTAANSFVMSGNLLYTIVFGLETVFEWNIISRRAKSTTIPFASDMITLAMPWILLALDGNVHKFFGFTKQPKKSPVISLTQQN</sequence>
<gene>
    <name evidence="7" type="ORF">CAUJ_LOCUS637</name>
</gene>
<dbReference type="EMBL" id="CAJGYM010000001">
    <property type="protein sequence ID" value="CAD6184718.1"/>
    <property type="molecule type" value="Genomic_DNA"/>
</dbReference>
<feature type="transmembrane region" description="Helical" evidence="6">
    <location>
        <begin position="254"/>
        <end position="273"/>
    </location>
</feature>
<dbReference type="PANTHER" id="PTHR31114:SF3">
    <property type="entry name" value="SERPENTINE RECEPTOR CLASS GAMMA-RELATED"/>
    <property type="match status" value="1"/>
</dbReference>
<feature type="transmembrane region" description="Helical" evidence="6">
    <location>
        <begin position="124"/>
        <end position="143"/>
    </location>
</feature>
<dbReference type="PANTHER" id="PTHR31114">
    <property type="entry name" value="SERPENTINE RECEPTOR CLASS GAMMA"/>
    <property type="match status" value="1"/>
</dbReference>
<feature type="transmembrane region" description="Helical" evidence="6">
    <location>
        <begin position="12"/>
        <end position="31"/>
    </location>
</feature>
<evidence type="ECO:0000256" key="6">
    <source>
        <dbReference type="RuleBase" id="RU280813"/>
    </source>
</evidence>
<dbReference type="Proteomes" id="UP000835052">
    <property type="component" value="Unassembled WGS sequence"/>
</dbReference>
<dbReference type="InterPro" id="IPR052880">
    <property type="entry name" value="NRL-Serpentine_Class_Gamma"/>
</dbReference>
<evidence type="ECO:0000256" key="3">
    <source>
        <dbReference type="ARBA" id="ARBA00022692"/>
    </source>
</evidence>
<accession>A0A8S1GPV2</accession>
<keyword evidence="3 6" id="KW-0812">Transmembrane</keyword>
<comment type="similarity">
    <text evidence="2 6">Belongs to the nematode receptor-like protein srg family.</text>
</comment>
<comment type="caution">
    <text evidence="7">The sequence shown here is derived from an EMBL/GenBank/DDBJ whole genome shotgun (WGS) entry which is preliminary data.</text>
</comment>
<reference evidence="7" key="1">
    <citation type="submission" date="2020-10" db="EMBL/GenBank/DDBJ databases">
        <authorList>
            <person name="Kikuchi T."/>
        </authorList>
    </citation>
    <scope>NUCLEOTIDE SEQUENCE</scope>
    <source>
        <strain evidence="7">NKZ352</strain>
    </source>
</reference>
<evidence type="ECO:0000313" key="8">
    <source>
        <dbReference type="Proteomes" id="UP000835052"/>
    </source>
</evidence>
<evidence type="ECO:0000313" key="7">
    <source>
        <dbReference type="EMBL" id="CAD6184718.1"/>
    </source>
</evidence>
<comment type="subcellular location">
    <subcellularLocation>
        <location evidence="1">Membrane</location>
        <topology evidence="1">Multi-pass membrane protein</topology>
    </subcellularLocation>
</comment>
<organism evidence="7 8">
    <name type="scientific">Caenorhabditis auriculariae</name>
    <dbReference type="NCBI Taxonomy" id="2777116"/>
    <lineage>
        <taxon>Eukaryota</taxon>
        <taxon>Metazoa</taxon>
        <taxon>Ecdysozoa</taxon>
        <taxon>Nematoda</taxon>
        <taxon>Chromadorea</taxon>
        <taxon>Rhabditida</taxon>
        <taxon>Rhabditina</taxon>
        <taxon>Rhabditomorpha</taxon>
        <taxon>Rhabditoidea</taxon>
        <taxon>Rhabditidae</taxon>
        <taxon>Peloderinae</taxon>
        <taxon>Caenorhabditis</taxon>
    </lineage>
</organism>
<protein>
    <recommendedName>
        <fullName evidence="6">Serpentine receptor class gamma</fullName>
    </recommendedName>
</protein>
<name>A0A8S1GPV2_9PELO</name>
<feature type="transmembrane region" description="Helical" evidence="6">
    <location>
        <begin position="214"/>
        <end position="234"/>
    </location>
</feature>
<proteinExistence type="inferred from homology"/>
<feature type="transmembrane region" description="Helical" evidence="6">
    <location>
        <begin position="70"/>
        <end position="93"/>
    </location>
</feature>
<keyword evidence="8" id="KW-1185">Reference proteome</keyword>
<keyword evidence="4 6" id="KW-1133">Transmembrane helix</keyword>
<dbReference type="Pfam" id="PF02118">
    <property type="entry name" value="Srg"/>
    <property type="match status" value="1"/>
</dbReference>
<dbReference type="GO" id="GO:0007606">
    <property type="term" value="P:sensory perception of chemical stimulus"/>
    <property type="evidence" value="ECO:0007669"/>
    <property type="project" value="UniProtKB-UniRule"/>
</dbReference>
<dbReference type="GO" id="GO:0004888">
    <property type="term" value="F:transmembrane signaling receptor activity"/>
    <property type="evidence" value="ECO:0007669"/>
    <property type="project" value="InterPro"/>
</dbReference>
<feature type="transmembrane region" description="Helical" evidence="6">
    <location>
        <begin position="37"/>
        <end position="58"/>
    </location>
</feature>
<evidence type="ECO:0000256" key="1">
    <source>
        <dbReference type="ARBA" id="ARBA00004141"/>
    </source>
</evidence>
<dbReference type="OrthoDB" id="5847711at2759"/>
<dbReference type="AlphaFoldDB" id="A0A8S1GPV2"/>
<dbReference type="InterPro" id="IPR000609">
    <property type="entry name" value="7TM_GPCR_serpentine_rcpt_Srg"/>
</dbReference>
<evidence type="ECO:0000256" key="4">
    <source>
        <dbReference type="ARBA" id="ARBA00022989"/>
    </source>
</evidence>
<evidence type="ECO:0000256" key="2">
    <source>
        <dbReference type="ARBA" id="ARBA00005692"/>
    </source>
</evidence>
<keyword evidence="5 6" id="KW-0472">Membrane</keyword>